<dbReference type="GO" id="GO:0016740">
    <property type="term" value="F:transferase activity"/>
    <property type="evidence" value="ECO:0007669"/>
    <property type="project" value="UniProtKB-KW"/>
</dbReference>
<dbReference type="InterPro" id="IPR001455">
    <property type="entry name" value="TusA-like"/>
</dbReference>
<dbReference type="Pfam" id="PF02635">
    <property type="entry name" value="DsrE"/>
    <property type="match status" value="1"/>
</dbReference>
<dbReference type="InterPro" id="IPR027396">
    <property type="entry name" value="DsrEFH-like"/>
</dbReference>
<dbReference type="InterPro" id="IPR036868">
    <property type="entry name" value="TusA-like_sf"/>
</dbReference>
<reference evidence="2 3" key="1">
    <citation type="journal article" date="2017" name="ISME J.">
        <title>Potential for microbial H2 and metal transformations associated with novel bacteria and archaea in deep terrestrial subsurface sediments.</title>
        <authorList>
            <person name="Hernsdorf A.W."/>
            <person name="Amano Y."/>
            <person name="Miyakawa K."/>
            <person name="Ise K."/>
            <person name="Suzuki Y."/>
            <person name="Anantharaman K."/>
            <person name="Probst A."/>
            <person name="Burstein D."/>
            <person name="Thomas B.C."/>
            <person name="Banfield J.F."/>
        </authorList>
    </citation>
    <scope>NUCLEOTIDE SEQUENCE [LARGE SCALE GENOMIC DNA]</scope>
    <source>
        <strain evidence="2">HGW-Wallbacteria-1</strain>
    </source>
</reference>
<dbReference type="SUPFAM" id="SSF64307">
    <property type="entry name" value="SirA-like"/>
    <property type="match status" value="1"/>
</dbReference>
<dbReference type="AlphaFoldDB" id="A0A2N1PLC6"/>
<dbReference type="Proteomes" id="UP000233256">
    <property type="component" value="Unassembled WGS sequence"/>
</dbReference>
<keyword evidence="2" id="KW-0808">Transferase</keyword>
<dbReference type="NCBIfam" id="TIGR03527">
    <property type="entry name" value="selenium_YedF"/>
    <property type="match status" value="1"/>
</dbReference>
<evidence type="ECO:0000313" key="2">
    <source>
        <dbReference type="EMBL" id="PKK89153.1"/>
    </source>
</evidence>
<dbReference type="InterPro" id="IPR019870">
    <property type="entry name" value="Se_metab_YedF"/>
</dbReference>
<organism evidence="2 3">
    <name type="scientific">Candidatus Wallbacteria bacterium HGW-Wallbacteria-1</name>
    <dbReference type="NCBI Taxonomy" id="2013854"/>
    <lineage>
        <taxon>Bacteria</taxon>
        <taxon>Candidatus Walliibacteriota</taxon>
    </lineage>
</organism>
<protein>
    <submittedName>
        <fullName evidence="2">Sulfurtransferase-like selenium metabolism protein YedF</fullName>
    </submittedName>
</protein>
<proteinExistence type="predicted"/>
<sequence>MSFTGQNYIREKEFMRKSVDARGLACPQPVIMARKALNDGATSIEILIDNEAARENVGRYLEKNGFSVNFFNESGYIRIEAVAVSSDGIRAAVINEGVSGNDGFNSDDYQCSPSAKVILITSDSLGRGSEELGQKLMQAFIFTVREMPVKPHTIIFMNSGVKLAVRDSASLDNLAALQESGVEILACGTCLDYFGIKESLSVGRISNMYSIAEELMSGNVLRI</sequence>
<dbReference type="InterPro" id="IPR003787">
    <property type="entry name" value="Sulphur_relay_DsrE/F-like"/>
</dbReference>
<name>A0A2N1PLC6_9BACT</name>
<dbReference type="Gene3D" id="3.30.110.40">
    <property type="entry name" value="TusA-like domain"/>
    <property type="match status" value="1"/>
</dbReference>
<dbReference type="Pfam" id="PF01206">
    <property type="entry name" value="TusA"/>
    <property type="match status" value="1"/>
</dbReference>
<feature type="domain" description="UPF0033" evidence="1">
    <location>
        <begin position="18"/>
        <end position="79"/>
    </location>
</feature>
<dbReference type="EMBL" id="PGXC01000024">
    <property type="protein sequence ID" value="PKK89153.1"/>
    <property type="molecule type" value="Genomic_DNA"/>
</dbReference>
<gene>
    <name evidence="2" type="primary">yedF</name>
    <name evidence="2" type="ORF">CVV64_15720</name>
</gene>
<accession>A0A2N1PLC6</accession>
<evidence type="ECO:0000259" key="1">
    <source>
        <dbReference type="Pfam" id="PF01206"/>
    </source>
</evidence>
<evidence type="ECO:0000313" key="3">
    <source>
        <dbReference type="Proteomes" id="UP000233256"/>
    </source>
</evidence>
<comment type="caution">
    <text evidence="2">The sequence shown here is derived from an EMBL/GenBank/DDBJ whole genome shotgun (WGS) entry which is preliminary data.</text>
</comment>
<dbReference type="SUPFAM" id="SSF75169">
    <property type="entry name" value="DsrEFH-like"/>
    <property type="match status" value="1"/>
</dbReference>